<name>A0AAV7GGS8_DENCH</name>
<reference evidence="1 2" key="1">
    <citation type="journal article" date="2021" name="Hortic Res">
        <title>Chromosome-scale assembly of the Dendrobium chrysotoxum genome enhances the understanding of orchid evolution.</title>
        <authorList>
            <person name="Zhang Y."/>
            <person name="Zhang G.Q."/>
            <person name="Zhang D."/>
            <person name="Liu X.D."/>
            <person name="Xu X.Y."/>
            <person name="Sun W.H."/>
            <person name="Yu X."/>
            <person name="Zhu X."/>
            <person name="Wang Z.W."/>
            <person name="Zhao X."/>
            <person name="Zhong W.Y."/>
            <person name="Chen H."/>
            <person name="Yin W.L."/>
            <person name="Huang T."/>
            <person name="Niu S.C."/>
            <person name="Liu Z.J."/>
        </authorList>
    </citation>
    <scope>NUCLEOTIDE SEQUENCE [LARGE SCALE GENOMIC DNA]</scope>
    <source>
        <strain evidence="1">Lindl</strain>
    </source>
</reference>
<dbReference type="Proteomes" id="UP000775213">
    <property type="component" value="Unassembled WGS sequence"/>
</dbReference>
<protein>
    <submittedName>
        <fullName evidence="1">Uncharacterized protein</fullName>
    </submittedName>
</protein>
<gene>
    <name evidence="1" type="ORF">IEQ34_015778</name>
</gene>
<dbReference type="EMBL" id="JAGFBR010000014">
    <property type="protein sequence ID" value="KAH0455746.1"/>
    <property type="molecule type" value="Genomic_DNA"/>
</dbReference>
<comment type="caution">
    <text evidence="1">The sequence shown here is derived from an EMBL/GenBank/DDBJ whole genome shotgun (WGS) entry which is preliminary data.</text>
</comment>
<keyword evidence="2" id="KW-1185">Reference proteome</keyword>
<dbReference type="AlphaFoldDB" id="A0AAV7GGS8"/>
<accession>A0AAV7GGS8</accession>
<proteinExistence type="predicted"/>
<sequence length="75" mass="7577">MAEFVILKSGWAFIIGGQAFPAVEKNLQSNGKKHIDIKKLSFDGGAKAETGVEIGEAADKGAAGGGGAVAESDVD</sequence>
<evidence type="ECO:0000313" key="2">
    <source>
        <dbReference type="Proteomes" id="UP000775213"/>
    </source>
</evidence>
<evidence type="ECO:0000313" key="1">
    <source>
        <dbReference type="EMBL" id="KAH0455746.1"/>
    </source>
</evidence>
<organism evidence="1 2">
    <name type="scientific">Dendrobium chrysotoxum</name>
    <name type="common">Orchid</name>
    <dbReference type="NCBI Taxonomy" id="161865"/>
    <lineage>
        <taxon>Eukaryota</taxon>
        <taxon>Viridiplantae</taxon>
        <taxon>Streptophyta</taxon>
        <taxon>Embryophyta</taxon>
        <taxon>Tracheophyta</taxon>
        <taxon>Spermatophyta</taxon>
        <taxon>Magnoliopsida</taxon>
        <taxon>Liliopsida</taxon>
        <taxon>Asparagales</taxon>
        <taxon>Orchidaceae</taxon>
        <taxon>Epidendroideae</taxon>
        <taxon>Malaxideae</taxon>
        <taxon>Dendrobiinae</taxon>
        <taxon>Dendrobium</taxon>
    </lineage>
</organism>